<name>A0A1E5BLD6_9VIBR</name>
<feature type="transmembrane region" description="Helical" evidence="1">
    <location>
        <begin position="41"/>
        <end position="59"/>
    </location>
</feature>
<gene>
    <name evidence="2" type="ORF">A1QO_02465</name>
</gene>
<proteinExistence type="predicted"/>
<evidence type="ECO:0000313" key="2">
    <source>
        <dbReference type="EMBL" id="OEE38260.1"/>
    </source>
</evidence>
<comment type="caution">
    <text evidence="2">The sequence shown here is derived from an EMBL/GenBank/DDBJ whole genome shotgun (WGS) entry which is preliminary data.</text>
</comment>
<dbReference type="EMBL" id="AJYQ02000002">
    <property type="protein sequence ID" value="OEE38260.1"/>
    <property type="molecule type" value="Genomic_DNA"/>
</dbReference>
<dbReference type="RefSeq" id="WP_017041254.1">
    <property type="nucleotide sequence ID" value="NZ_AJYQ02000002.1"/>
</dbReference>
<evidence type="ECO:0000313" key="3">
    <source>
        <dbReference type="Proteomes" id="UP000094741"/>
    </source>
</evidence>
<keyword evidence="1" id="KW-1133">Transmembrane helix</keyword>
<accession>A0A1E5BLD6</accession>
<feature type="transmembrane region" description="Helical" evidence="1">
    <location>
        <begin position="18"/>
        <end position="35"/>
    </location>
</feature>
<dbReference type="AlphaFoldDB" id="A0A1E5BLD6"/>
<keyword evidence="1" id="KW-0472">Membrane</keyword>
<feature type="transmembrane region" description="Helical" evidence="1">
    <location>
        <begin position="103"/>
        <end position="123"/>
    </location>
</feature>
<sequence>MKYLYIIISKNEQYRTQLWLGIWLMFGMTYVLVTYKDWPSFNLPLQLLFAQVFCTYLSLMSVQKYKKIAQSVGKWYDSATTAVTALLTLSCLYLVFTDTGLDYQLFISWFSIFILAIAALMVISDSKVQNKPTLTLVAVSIVLLGIGLNL</sequence>
<dbReference type="Proteomes" id="UP000094741">
    <property type="component" value="Unassembled WGS sequence"/>
</dbReference>
<reference evidence="2 3" key="1">
    <citation type="journal article" date="2012" name="Science">
        <title>Ecological populations of bacteria act as socially cohesive units of antibiotic production and resistance.</title>
        <authorList>
            <person name="Cordero O.X."/>
            <person name="Wildschutte H."/>
            <person name="Kirkup B."/>
            <person name="Proehl S."/>
            <person name="Ngo L."/>
            <person name="Hussain F."/>
            <person name="Le Roux F."/>
            <person name="Mincer T."/>
            <person name="Polz M.F."/>
        </authorList>
    </citation>
    <scope>NUCLEOTIDE SEQUENCE [LARGE SCALE GENOMIC DNA]</scope>
    <source>
        <strain evidence="2 3">ZF-129</strain>
    </source>
</reference>
<keyword evidence="1" id="KW-0812">Transmembrane</keyword>
<organism evidence="2 3">
    <name type="scientific">Vibrio genomosp. F10 str. ZF-129</name>
    <dbReference type="NCBI Taxonomy" id="1187848"/>
    <lineage>
        <taxon>Bacteria</taxon>
        <taxon>Pseudomonadati</taxon>
        <taxon>Pseudomonadota</taxon>
        <taxon>Gammaproteobacteria</taxon>
        <taxon>Vibrionales</taxon>
        <taxon>Vibrionaceae</taxon>
        <taxon>Vibrio</taxon>
    </lineage>
</organism>
<protein>
    <submittedName>
        <fullName evidence="2">Uncharacterized protein</fullName>
    </submittedName>
</protein>
<evidence type="ECO:0000256" key="1">
    <source>
        <dbReference type="SAM" id="Phobius"/>
    </source>
</evidence>
<feature type="transmembrane region" description="Helical" evidence="1">
    <location>
        <begin position="79"/>
        <end position="97"/>
    </location>
</feature>